<sequence>MLCRARVVLLTNGIDWLNCQHNLMTIFNESVNWARIYVFAPKLPSPAPHAALHPLPYANVALDAPVERVIVDGSYADVPAGAAVVIRGENVMLVGEIDAESDARATARLTRVSAADIRRARSARQADAGAFRRRERLEWPVPEDYV</sequence>
<gene>
    <name evidence="1" type="ORF">I4F81_007774</name>
</gene>
<proteinExistence type="predicted"/>
<dbReference type="EMBL" id="CM020619">
    <property type="protein sequence ID" value="KAK1865240.1"/>
    <property type="molecule type" value="Genomic_DNA"/>
</dbReference>
<protein>
    <submittedName>
        <fullName evidence="1">Uncharacterized protein</fullName>
    </submittedName>
</protein>
<organism evidence="1 2">
    <name type="scientific">Pyropia yezoensis</name>
    <name type="common">Susabi-nori</name>
    <name type="synonym">Porphyra yezoensis</name>
    <dbReference type="NCBI Taxonomy" id="2788"/>
    <lineage>
        <taxon>Eukaryota</taxon>
        <taxon>Rhodophyta</taxon>
        <taxon>Bangiophyceae</taxon>
        <taxon>Bangiales</taxon>
        <taxon>Bangiaceae</taxon>
        <taxon>Pyropia</taxon>
    </lineage>
</organism>
<accession>A0ACC3C551</accession>
<keyword evidence="2" id="KW-1185">Reference proteome</keyword>
<evidence type="ECO:0000313" key="2">
    <source>
        <dbReference type="Proteomes" id="UP000798662"/>
    </source>
</evidence>
<comment type="caution">
    <text evidence="1">The sequence shown here is derived from an EMBL/GenBank/DDBJ whole genome shotgun (WGS) entry which is preliminary data.</text>
</comment>
<name>A0ACC3C551_PYRYE</name>
<dbReference type="Proteomes" id="UP000798662">
    <property type="component" value="Chromosome 2"/>
</dbReference>
<evidence type="ECO:0000313" key="1">
    <source>
        <dbReference type="EMBL" id="KAK1865240.1"/>
    </source>
</evidence>
<reference evidence="1" key="1">
    <citation type="submission" date="2019-11" db="EMBL/GenBank/DDBJ databases">
        <title>Nori genome reveals adaptations in red seaweeds to the harsh intertidal environment.</title>
        <authorList>
            <person name="Wang D."/>
            <person name="Mao Y."/>
        </authorList>
    </citation>
    <scope>NUCLEOTIDE SEQUENCE</scope>
    <source>
        <tissue evidence="1">Gametophyte</tissue>
    </source>
</reference>